<accession>A0A7X0IGK4</accession>
<proteinExistence type="predicted"/>
<dbReference type="SUPFAM" id="SSF52922">
    <property type="entry name" value="TK C-terminal domain-like"/>
    <property type="match status" value="1"/>
</dbReference>
<dbReference type="InterPro" id="IPR029061">
    <property type="entry name" value="THDP-binding"/>
</dbReference>
<name>A0A7X0IGK4_9ACTN</name>
<dbReference type="AlphaFoldDB" id="A0A7X0IGK4"/>
<evidence type="ECO:0000256" key="6">
    <source>
        <dbReference type="ARBA" id="ARBA00023317"/>
    </source>
</evidence>
<dbReference type="InterPro" id="IPR033248">
    <property type="entry name" value="Transketolase_C"/>
</dbReference>
<dbReference type="EC" id="1.2.4.1" evidence="2 7"/>
<dbReference type="GO" id="GO:0000287">
    <property type="term" value="F:magnesium ion binding"/>
    <property type="evidence" value="ECO:0007669"/>
    <property type="project" value="UniProtKB-ARBA"/>
</dbReference>
<dbReference type="EMBL" id="JACHIU010000001">
    <property type="protein sequence ID" value="MBB6474219.1"/>
    <property type="molecule type" value="Genomic_DNA"/>
</dbReference>
<dbReference type="RefSeq" id="WP_184982556.1">
    <property type="nucleotide sequence ID" value="NZ_BAAALO010000040.1"/>
</dbReference>
<dbReference type="SUPFAM" id="SSF52518">
    <property type="entry name" value="Thiamin diphosphate-binding fold (THDP-binding)"/>
    <property type="match status" value="1"/>
</dbReference>
<keyword evidence="5 7" id="KW-0786">Thiamine pyrophosphate</keyword>
<evidence type="ECO:0000256" key="2">
    <source>
        <dbReference type="ARBA" id="ARBA00012281"/>
    </source>
</evidence>
<organism evidence="9 10">
    <name type="scientific">Sphaerisporangium rubeum</name>
    <dbReference type="NCBI Taxonomy" id="321317"/>
    <lineage>
        <taxon>Bacteria</taxon>
        <taxon>Bacillati</taxon>
        <taxon>Actinomycetota</taxon>
        <taxon>Actinomycetes</taxon>
        <taxon>Streptosporangiales</taxon>
        <taxon>Streptosporangiaceae</taxon>
        <taxon>Sphaerisporangium</taxon>
    </lineage>
</organism>
<keyword evidence="4 7" id="KW-0560">Oxidoreductase</keyword>
<comment type="cofactor">
    <cofactor evidence="1 7">
        <name>thiamine diphosphate</name>
        <dbReference type="ChEBI" id="CHEBI:58937"/>
    </cofactor>
</comment>
<keyword evidence="6 7" id="KW-0670">Pyruvate</keyword>
<comment type="caution">
    <text evidence="9">The sequence shown here is derived from an EMBL/GenBank/DDBJ whole genome shotgun (WGS) entry which is preliminary data.</text>
</comment>
<dbReference type="InterPro" id="IPR027110">
    <property type="entry name" value="PDHB_mito-type"/>
</dbReference>
<feature type="domain" description="Transketolase-like pyrimidine-binding" evidence="8">
    <location>
        <begin position="5"/>
        <end position="180"/>
    </location>
</feature>
<dbReference type="PANTHER" id="PTHR11624">
    <property type="entry name" value="DEHYDROGENASE RELATED"/>
    <property type="match status" value="1"/>
</dbReference>
<dbReference type="GO" id="GO:0006086">
    <property type="term" value="P:pyruvate decarboxylation to acetyl-CoA"/>
    <property type="evidence" value="ECO:0007669"/>
    <property type="project" value="InterPro"/>
</dbReference>
<sequence>MTRAERVVDNLNRALHEAMAADPGLHILGEDIADPYGGAFKVTRGLSTQYGARVMATPLSEGGIVGVGAGLALAGDKAIVEIMFGDFAGLAFDQLLNFASKSTRMYGRRVEIPLVVRCPTGGGRGYGPTHSQSLQKHFIGIPGLSVFELSPFHDARELLPYMLGLGEPCLLFEDKVLYTRRRYHGDEVDDLFTFELIGPPPYTACVRLDDDADPDCTIIATGGVTHHALAAMRLLLLEDEITTRLLVPARLYPFEAGPLMPLLAGARHVCVAEESTAGGTWGGEVAHVLHEQLWDSLRGPVRLVHSAPDVIPTAPHLERAVLVEDTAIRQAVLEAVK</sequence>
<evidence type="ECO:0000256" key="5">
    <source>
        <dbReference type="ARBA" id="ARBA00023052"/>
    </source>
</evidence>
<dbReference type="Proteomes" id="UP000555564">
    <property type="component" value="Unassembled WGS sequence"/>
</dbReference>
<comment type="function">
    <text evidence="7">The pyruvate dehydrogenase complex catalyzes the overall conversion of pyruvate to acetyl-CoA and CO2.</text>
</comment>
<dbReference type="InterPro" id="IPR005475">
    <property type="entry name" value="Transketolase-like_Pyr-bd"/>
</dbReference>
<dbReference type="PANTHER" id="PTHR11624:SF96">
    <property type="entry name" value="PYRUVATE DEHYDROGENASE E1 COMPONENT SUBUNIT BETA, MITOCHONDRIAL"/>
    <property type="match status" value="1"/>
</dbReference>
<dbReference type="Pfam" id="PF02780">
    <property type="entry name" value="Transketolase_C"/>
    <property type="match status" value="1"/>
</dbReference>
<dbReference type="GO" id="GO:0004739">
    <property type="term" value="F:pyruvate dehydrogenase (acetyl-transferring) activity"/>
    <property type="evidence" value="ECO:0007669"/>
    <property type="project" value="UniProtKB-UniRule"/>
</dbReference>
<gene>
    <name evidence="9" type="ORF">BJ992_003650</name>
</gene>
<evidence type="ECO:0000259" key="8">
    <source>
        <dbReference type="SMART" id="SM00861"/>
    </source>
</evidence>
<reference evidence="9 10" key="1">
    <citation type="submission" date="2020-08" db="EMBL/GenBank/DDBJ databases">
        <title>Sequencing the genomes of 1000 actinobacteria strains.</title>
        <authorList>
            <person name="Klenk H.-P."/>
        </authorList>
    </citation>
    <scope>NUCLEOTIDE SEQUENCE [LARGE SCALE GENOMIC DNA]</scope>
    <source>
        <strain evidence="9 10">DSM 44936</strain>
    </source>
</reference>
<evidence type="ECO:0000256" key="4">
    <source>
        <dbReference type="ARBA" id="ARBA00023002"/>
    </source>
</evidence>
<dbReference type="Gene3D" id="3.40.50.970">
    <property type="match status" value="1"/>
</dbReference>
<evidence type="ECO:0000256" key="1">
    <source>
        <dbReference type="ARBA" id="ARBA00001964"/>
    </source>
</evidence>
<dbReference type="Gene3D" id="3.40.50.920">
    <property type="match status" value="1"/>
</dbReference>
<dbReference type="InterPro" id="IPR009014">
    <property type="entry name" value="Transketo_C/PFOR_II"/>
</dbReference>
<evidence type="ECO:0000313" key="9">
    <source>
        <dbReference type="EMBL" id="MBB6474219.1"/>
    </source>
</evidence>
<protein>
    <recommendedName>
        <fullName evidence="3 7">Pyruvate dehydrogenase E1 component subunit beta</fullName>
        <ecNumber evidence="2 7">1.2.4.1</ecNumber>
    </recommendedName>
</protein>
<evidence type="ECO:0000256" key="7">
    <source>
        <dbReference type="RuleBase" id="RU364074"/>
    </source>
</evidence>
<dbReference type="Pfam" id="PF02779">
    <property type="entry name" value="Transket_pyr"/>
    <property type="match status" value="1"/>
</dbReference>
<comment type="catalytic activity">
    <reaction evidence="7">
        <text>N(6)-[(R)-lipoyl]-L-lysyl-[protein] + pyruvate + H(+) = N(6)-[(R)-S(8)-acetyldihydrolipoyl]-L-lysyl-[protein] + CO2</text>
        <dbReference type="Rhea" id="RHEA:19189"/>
        <dbReference type="Rhea" id="RHEA-COMP:10474"/>
        <dbReference type="Rhea" id="RHEA-COMP:10478"/>
        <dbReference type="ChEBI" id="CHEBI:15361"/>
        <dbReference type="ChEBI" id="CHEBI:15378"/>
        <dbReference type="ChEBI" id="CHEBI:16526"/>
        <dbReference type="ChEBI" id="CHEBI:83099"/>
        <dbReference type="ChEBI" id="CHEBI:83111"/>
        <dbReference type="EC" id="1.2.4.1"/>
    </reaction>
</comment>
<evidence type="ECO:0000256" key="3">
    <source>
        <dbReference type="ARBA" id="ARBA00016138"/>
    </source>
</evidence>
<evidence type="ECO:0000313" key="10">
    <source>
        <dbReference type="Proteomes" id="UP000555564"/>
    </source>
</evidence>
<dbReference type="SMART" id="SM00861">
    <property type="entry name" value="Transket_pyr"/>
    <property type="match status" value="1"/>
</dbReference>
<keyword evidence="10" id="KW-1185">Reference proteome</keyword>